<dbReference type="InterPro" id="IPR032807">
    <property type="entry name" value="GNVR"/>
</dbReference>
<evidence type="ECO:0000256" key="7">
    <source>
        <dbReference type="ARBA" id="ARBA00023137"/>
    </source>
</evidence>
<dbReference type="PANTHER" id="PTHR32309">
    <property type="entry name" value="TYROSINE-PROTEIN KINASE"/>
    <property type="match status" value="1"/>
</dbReference>
<accession>A0A0F9HWF5</accession>
<evidence type="ECO:0000256" key="8">
    <source>
        <dbReference type="ARBA" id="ARBA00051245"/>
    </source>
</evidence>
<dbReference type="GO" id="GO:0042802">
    <property type="term" value="F:identical protein binding"/>
    <property type="evidence" value="ECO:0007669"/>
    <property type="project" value="UniProtKB-ARBA"/>
</dbReference>
<dbReference type="NCBIfam" id="TIGR01007">
    <property type="entry name" value="eps_fam"/>
    <property type="match status" value="1"/>
</dbReference>
<dbReference type="SUPFAM" id="SSF52540">
    <property type="entry name" value="P-loop containing nucleoside triphosphate hydrolases"/>
    <property type="match status" value="1"/>
</dbReference>
<evidence type="ECO:0000256" key="4">
    <source>
        <dbReference type="ARBA" id="ARBA00022741"/>
    </source>
</evidence>
<organism evidence="12">
    <name type="scientific">marine sediment metagenome</name>
    <dbReference type="NCBI Taxonomy" id="412755"/>
    <lineage>
        <taxon>unclassified sequences</taxon>
        <taxon>metagenomes</taxon>
        <taxon>ecological metagenomes</taxon>
    </lineage>
</organism>
<evidence type="ECO:0000256" key="6">
    <source>
        <dbReference type="ARBA" id="ARBA00022840"/>
    </source>
</evidence>
<dbReference type="EMBL" id="LAZR01023177">
    <property type="protein sequence ID" value="KKL79422.1"/>
    <property type="molecule type" value="Genomic_DNA"/>
</dbReference>
<protein>
    <recommendedName>
        <fullName evidence="2">non-specific protein-tyrosine kinase</fullName>
        <ecNumber evidence="2">2.7.10.2</ecNumber>
    </recommendedName>
</protein>
<dbReference type="InterPro" id="IPR025669">
    <property type="entry name" value="AAA_dom"/>
</dbReference>
<dbReference type="Pfam" id="PF13807">
    <property type="entry name" value="GNVR"/>
    <property type="match status" value="1"/>
</dbReference>
<keyword evidence="6" id="KW-0067">ATP-binding</keyword>
<proteinExistence type="inferred from homology"/>
<evidence type="ECO:0000256" key="9">
    <source>
        <dbReference type="SAM" id="Phobius"/>
    </source>
</evidence>
<sequence>IVITSFLKRFDVKPVRNTQIAVVSFNSKSPEMAARVANAAVQAYVDYTLTTKIKANVGASGVLRKNIQEQRKKIEESEKLLFEYKEKFKIISLEEEKNITIQKLAAHSKNLVSAENVRIEAQSKYQVAVGMLVDGDLAGSIPEVMSNGFITKLKTDEAVLREQLSEISRKYGSKHPKVIALNDKISTVRGMIDDEIFRVVDSMKSQYDVALRNELALKGELVRLKEESQSLGKHAVAYSVLARDVYTNKEMYEVLLKRLKETSITGGMQTTNVRVLDEAIPPTIPFRPRRMLNILLAIVLGLFMGPVVAISFEYMDSSVKTPEDIERYLRVPYLGPLPDFHGQESERAGGRSTMLVTSLDPKSVPAEAYRSIRTSIIFSSPDDKRTLLVTSSNPTEGKSVTSSNLAVIMAQNGARTLLLDMDFRRPVLHKIFNVPQEKGFSNMLVGDAGVDDVITHTNVPNLDVIPSGHIPPNPAELLSSDGIASFMDIFKSRYDRIVIDSPPILSATDPVIISTFVDEVLMVIKMGETSRELVQTAIGKLHHVKANLIGTVLNGVDTGQGNYYQYQYYGDRQPETEQGVFGRLRKPFLMRK</sequence>
<reference evidence="12" key="1">
    <citation type="journal article" date="2015" name="Nature">
        <title>Complex archaea that bridge the gap between prokaryotes and eukaryotes.</title>
        <authorList>
            <person name="Spang A."/>
            <person name="Saw J.H."/>
            <person name="Jorgensen S.L."/>
            <person name="Zaremba-Niedzwiedzka K."/>
            <person name="Martijn J."/>
            <person name="Lind A.E."/>
            <person name="van Eijk R."/>
            <person name="Schleper C."/>
            <person name="Guy L."/>
            <person name="Ettema T.J."/>
        </authorList>
    </citation>
    <scope>NUCLEOTIDE SEQUENCE</scope>
</reference>
<keyword evidence="9" id="KW-0812">Transmembrane</keyword>
<comment type="caution">
    <text evidence="12">The sequence shown here is derived from an EMBL/GenBank/DDBJ whole genome shotgun (WGS) entry which is preliminary data.</text>
</comment>
<dbReference type="PANTHER" id="PTHR32309:SF13">
    <property type="entry name" value="FERRIC ENTEROBACTIN TRANSPORT PROTEIN FEPE"/>
    <property type="match status" value="1"/>
</dbReference>
<keyword evidence="9" id="KW-0472">Membrane</keyword>
<dbReference type="GO" id="GO:0005886">
    <property type="term" value="C:plasma membrane"/>
    <property type="evidence" value="ECO:0007669"/>
    <property type="project" value="TreeGrafter"/>
</dbReference>
<feature type="transmembrane region" description="Helical" evidence="9">
    <location>
        <begin position="292"/>
        <end position="312"/>
    </location>
</feature>
<evidence type="ECO:0000256" key="3">
    <source>
        <dbReference type="ARBA" id="ARBA00022679"/>
    </source>
</evidence>
<dbReference type="InterPro" id="IPR005702">
    <property type="entry name" value="Wzc-like_C"/>
</dbReference>
<keyword evidence="7" id="KW-0829">Tyrosine-protein kinase</keyword>
<dbReference type="Gene3D" id="3.40.50.300">
    <property type="entry name" value="P-loop containing nucleotide triphosphate hydrolases"/>
    <property type="match status" value="1"/>
</dbReference>
<keyword evidence="9" id="KW-1133">Transmembrane helix</keyword>
<evidence type="ECO:0000313" key="12">
    <source>
        <dbReference type="EMBL" id="KKL79422.1"/>
    </source>
</evidence>
<comment type="catalytic activity">
    <reaction evidence="8">
        <text>L-tyrosyl-[protein] + ATP = O-phospho-L-tyrosyl-[protein] + ADP + H(+)</text>
        <dbReference type="Rhea" id="RHEA:10596"/>
        <dbReference type="Rhea" id="RHEA-COMP:10136"/>
        <dbReference type="Rhea" id="RHEA-COMP:20101"/>
        <dbReference type="ChEBI" id="CHEBI:15378"/>
        <dbReference type="ChEBI" id="CHEBI:30616"/>
        <dbReference type="ChEBI" id="CHEBI:46858"/>
        <dbReference type="ChEBI" id="CHEBI:61978"/>
        <dbReference type="ChEBI" id="CHEBI:456216"/>
        <dbReference type="EC" id="2.7.10.2"/>
    </reaction>
</comment>
<name>A0A0F9HWF5_9ZZZZ</name>
<dbReference type="FunFam" id="3.40.50.300:FF:000527">
    <property type="entry name" value="Tyrosine-protein kinase etk"/>
    <property type="match status" value="1"/>
</dbReference>
<dbReference type="GO" id="GO:0005524">
    <property type="term" value="F:ATP binding"/>
    <property type="evidence" value="ECO:0007669"/>
    <property type="project" value="UniProtKB-KW"/>
</dbReference>
<dbReference type="InterPro" id="IPR027417">
    <property type="entry name" value="P-loop_NTPase"/>
</dbReference>
<keyword evidence="4" id="KW-0547">Nucleotide-binding</keyword>
<feature type="non-terminal residue" evidence="12">
    <location>
        <position position="1"/>
    </location>
</feature>
<dbReference type="CDD" id="cd05387">
    <property type="entry name" value="BY-kinase"/>
    <property type="match status" value="1"/>
</dbReference>
<dbReference type="Pfam" id="PF13614">
    <property type="entry name" value="AAA_31"/>
    <property type="match status" value="1"/>
</dbReference>
<feature type="domain" description="AAA" evidence="10">
    <location>
        <begin position="397"/>
        <end position="546"/>
    </location>
</feature>
<comment type="similarity">
    <text evidence="1">Belongs to the CpsD/CapB family.</text>
</comment>
<dbReference type="GO" id="GO:0004715">
    <property type="term" value="F:non-membrane spanning protein tyrosine kinase activity"/>
    <property type="evidence" value="ECO:0007669"/>
    <property type="project" value="UniProtKB-EC"/>
</dbReference>
<evidence type="ECO:0000259" key="10">
    <source>
        <dbReference type="Pfam" id="PF13614"/>
    </source>
</evidence>
<evidence type="ECO:0000256" key="1">
    <source>
        <dbReference type="ARBA" id="ARBA00007316"/>
    </source>
</evidence>
<dbReference type="InterPro" id="IPR050445">
    <property type="entry name" value="Bact_polysacc_biosynth/exp"/>
</dbReference>
<feature type="domain" description="Tyrosine-protein kinase G-rich" evidence="11">
    <location>
        <begin position="241"/>
        <end position="310"/>
    </location>
</feature>
<evidence type="ECO:0000256" key="2">
    <source>
        <dbReference type="ARBA" id="ARBA00011903"/>
    </source>
</evidence>
<evidence type="ECO:0000259" key="11">
    <source>
        <dbReference type="Pfam" id="PF13807"/>
    </source>
</evidence>
<dbReference type="AlphaFoldDB" id="A0A0F9HWF5"/>
<gene>
    <name evidence="12" type="ORF">LCGC14_2015010</name>
</gene>
<keyword evidence="5" id="KW-0418">Kinase</keyword>
<evidence type="ECO:0000256" key="5">
    <source>
        <dbReference type="ARBA" id="ARBA00022777"/>
    </source>
</evidence>
<keyword evidence="3" id="KW-0808">Transferase</keyword>
<dbReference type="EC" id="2.7.10.2" evidence="2"/>